<dbReference type="InterPro" id="IPR023210">
    <property type="entry name" value="NADP_OxRdtase_dom"/>
</dbReference>
<evidence type="ECO:0000313" key="5">
    <source>
        <dbReference type="EMBL" id="PEG30320.1"/>
    </source>
</evidence>
<dbReference type="STRING" id="137838.GCA_001458595_01619"/>
<dbReference type="SUPFAM" id="SSF51430">
    <property type="entry name" value="NAD(P)-linked oxidoreductase"/>
    <property type="match status" value="1"/>
</dbReference>
<comment type="caution">
    <text evidence="5">The sequence shown here is derived from an EMBL/GenBank/DDBJ whole genome shotgun (WGS) entry which is preliminary data.</text>
</comment>
<feature type="active site" description="Proton donor" evidence="1">
    <location>
        <position position="55"/>
    </location>
</feature>
<sequence>MLAKSLTLKNGIKIPRLGQGTWFMGENKSKRSIEIETLRRGVELGMTLIDSAEMYGDGASERLVGEAIQGLEREKLFLVSKVYPHNAGKGKLQNSLENTLKRMKTDYLDMYLLHWRGSIPLEETVECMEEQVKTGKIRSWGVSNLDIDDMEELWSIAKGSHCMVDQVLYHIGSRGVEFSLIPWLNQHKTPLMAYCPLAQGGSLKRDIFNNQIVQNIAKIHRATPAQIVLNFILQENNVFAIPKASSIKHVEDNAKALELELTNEELKSLDVIFPAPKCKTYLDIV</sequence>
<gene>
    <name evidence="5" type="ORF">CQ394_00905</name>
</gene>
<reference evidence="5 6" key="1">
    <citation type="submission" date="2017-10" db="EMBL/GenBank/DDBJ databases">
        <title>Effective Description of Clostridium neonatale sp. nov. linked to necrotizing enterocolitis in neonates and a clarification of species assignable to the genus Clostridium (Prazmowski 1880) emend. Lawson and Rainey 2016.</title>
        <authorList>
            <person name="Bernard K."/>
            <person name="Burdz T."/>
            <person name="Wiebe D."/>
            <person name="Balcewich B."/>
            <person name="Alfa M."/>
            <person name="Bernier A.-M."/>
        </authorList>
    </citation>
    <scope>NUCLEOTIDE SEQUENCE [LARGE SCALE GENOMIC DNA]</scope>
    <source>
        <strain evidence="5 6">LCDC99A005</strain>
    </source>
</reference>
<dbReference type="Pfam" id="PF00248">
    <property type="entry name" value="Aldo_ket_red"/>
    <property type="match status" value="1"/>
</dbReference>
<dbReference type="PRINTS" id="PR00069">
    <property type="entry name" value="ALDKETRDTASE"/>
</dbReference>
<dbReference type="PIRSF" id="PIRSF000097">
    <property type="entry name" value="AKR"/>
    <property type="match status" value="1"/>
</dbReference>
<keyword evidence="6" id="KW-1185">Reference proteome</keyword>
<dbReference type="Proteomes" id="UP000220840">
    <property type="component" value="Unassembled WGS sequence"/>
</dbReference>
<dbReference type="GO" id="GO:0016491">
    <property type="term" value="F:oxidoreductase activity"/>
    <property type="evidence" value="ECO:0007669"/>
    <property type="project" value="InterPro"/>
</dbReference>
<feature type="site" description="Lowers pKa of active site Tyr" evidence="3">
    <location>
        <position position="81"/>
    </location>
</feature>
<proteinExistence type="predicted"/>
<dbReference type="AlphaFoldDB" id="A0A2A7MFI4"/>
<name>A0A2A7MFI4_9CLOT</name>
<feature type="binding site" evidence="2">
    <location>
        <position position="114"/>
    </location>
    <ligand>
        <name>substrate</name>
    </ligand>
</feature>
<accession>A0A2A7MFI4</accession>
<evidence type="ECO:0000256" key="2">
    <source>
        <dbReference type="PIRSR" id="PIRSR000097-2"/>
    </source>
</evidence>
<organism evidence="5 6">
    <name type="scientific">Clostridium neonatale</name>
    <dbReference type="NCBI Taxonomy" id="137838"/>
    <lineage>
        <taxon>Bacteria</taxon>
        <taxon>Bacillati</taxon>
        <taxon>Bacillota</taxon>
        <taxon>Clostridia</taxon>
        <taxon>Eubacteriales</taxon>
        <taxon>Clostridiaceae</taxon>
        <taxon>Clostridium</taxon>
    </lineage>
</organism>
<evidence type="ECO:0000256" key="1">
    <source>
        <dbReference type="PIRSR" id="PIRSR000097-1"/>
    </source>
</evidence>
<evidence type="ECO:0000259" key="4">
    <source>
        <dbReference type="Pfam" id="PF00248"/>
    </source>
</evidence>
<dbReference type="InterPro" id="IPR036812">
    <property type="entry name" value="NAD(P)_OxRdtase_dom_sf"/>
</dbReference>
<dbReference type="PANTHER" id="PTHR43638">
    <property type="entry name" value="OXIDOREDUCTASE, ALDO/KETO REDUCTASE FAMILY PROTEIN"/>
    <property type="match status" value="1"/>
</dbReference>
<dbReference type="PANTHER" id="PTHR43638:SF3">
    <property type="entry name" value="ALDEHYDE REDUCTASE"/>
    <property type="match status" value="1"/>
</dbReference>
<dbReference type="OrthoDB" id="9804790at2"/>
<protein>
    <submittedName>
        <fullName evidence="5">Aldo/keto reductase</fullName>
    </submittedName>
</protein>
<dbReference type="CDD" id="cd19138">
    <property type="entry name" value="AKR_YeaE"/>
    <property type="match status" value="1"/>
</dbReference>
<dbReference type="EMBL" id="PDCJ01000001">
    <property type="protein sequence ID" value="PEG30320.1"/>
    <property type="molecule type" value="Genomic_DNA"/>
</dbReference>
<evidence type="ECO:0000256" key="3">
    <source>
        <dbReference type="PIRSR" id="PIRSR000097-3"/>
    </source>
</evidence>
<feature type="domain" description="NADP-dependent oxidoreductase" evidence="4">
    <location>
        <begin position="16"/>
        <end position="270"/>
    </location>
</feature>
<dbReference type="Gene3D" id="3.20.20.100">
    <property type="entry name" value="NADP-dependent oxidoreductase domain"/>
    <property type="match status" value="1"/>
</dbReference>
<dbReference type="RefSeq" id="WP_058294491.1">
    <property type="nucleotide sequence ID" value="NZ_CAMRXG010000054.1"/>
</dbReference>
<dbReference type="InterPro" id="IPR020471">
    <property type="entry name" value="AKR"/>
</dbReference>
<evidence type="ECO:0000313" key="6">
    <source>
        <dbReference type="Proteomes" id="UP000220840"/>
    </source>
</evidence>